<feature type="domain" description="Band 7" evidence="2">
    <location>
        <begin position="135"/>
        <end position="291"/>
    </location>
</feature>
<reference evidence="3" key="1">
    <citation type="submission" date="2015-02" db="EMBL/GenBank/DDBJ databases">
        <title>A novel member of the family Ruminococcaceae isolated from human feces.</title>
        <authorList>
            <person name="Shkoporov A.N."/>
            <person name="Chaplin A.V."/>
            <person name="Motuzova O.V."/>
            <person name="Kafarskaia L.I."/>
            <person name="Khokhlova E.V."/>
            <person name="Efimov B.A."/>
        </authorList>
    </citation>
    <scope>NUCLEOTIDE SEQUENCE [LARGE SCALE GENOMIC DNA]</scope>
    <source>
        <strain evidence="3">585-1</strain>
    </source>
</reference>
<dbReference type="InterPro" id="IPR036013">
    <property type="entry name" value="Band_7/SPFH_dom_sf"/>
</dbReference>
<dbReference type="PANTHER" id="PTHR10264">
    <property type="entry name" value="BAND 7 PROTEIN-RELATED"/>
    <property type="match status" value="1"/>
</dbReference>
<protein>
    <submittedName>
        <fullName evidence="3">Peptidase</fullName>
    </submittedName>
</protein>
<dbReference type="EMBL" id="JXXK01000003">
    <property type="protein sequence ID" value="KJF41014.1"/>
    <property type="molecule type" value="Genomic_DNA"/>
</dbReference>
<keyword evidence="4" id="KW-1185">Reference proteome</keyword>
<proteinExistence type="inferred from homology"/>
<dbReference type="RefSeq" id="WP_050004666.1">
    <property type="nucleotide sequence ID" value="NZ_CAQJQL010000003.1"/>
</dbReference>
<dbReference type="GeneID" id="42855756"/>
<comment type="similarity">
    <text evidence="1">Belongs to the band 7/mec-2 family.</text>
</comment>
<dbReference type="InterPro" id="IPR043202">
    <property type="entry name" value="Band-7_stomatin-like"/>
</dbReference>
<evidence type="ECO:0000313" key="3">
    <source>
        <dbReference type="EMBL" id="KJF41014.1"/>
    </source>
</evidence>
<dbReference type="AlphaFoldDB" id="A0A0D8J2N1"/>
<dbReference type="SMART" id="SM00244">
    <property type="entry name" value="PHB"/>
    <property type="match status" value="1"/>
</dbReference>
<dbReference type="Gene3D" id="3.30.479.30">
    <property type="entry name" value="Band 7 domain"/>
    <property type="match status" value="1"/>
</dbReference>
<dbReference type="Pfam" id="PF01145">
    <property type="entry name" value="Band_7"/>
    <property type="match status" value="1"/>
</dbReference>
<evidence type="ECO:0000259" key="2">
    <source>
        <dbReference type="SMART" id="SM00244"/>
    </source>
</evidence>
<accession>A0A0D8J2N1</accession>
<dbReference type="Proteomes" id="UP000032483">
    <property type="component" value="Unassembled WGS sequence"/>
</dbReference>
<evidence type="ECO:0000256" key="1">
    <source>
        <dbReference type="ARBA" id="ARBA00008164"/>
    </source>
</evidence>
<name>A0A0D8J2N1_9FIRM</name>
<dbReference type="InterPro" id="IPR001107">
    <property type="entry name" value="Band_7"/>
</dbReference>
<dbReference type="PATRIC" id="fig|1550024.3.peg.848"/>
<sequence>MKKVIINENQKGFLFHNGRFVKLLGAGKYPLFGAREIEIVSLKEPLISAKCELDTLLANSEVAKLTSVCEVADQQLALHYTSGKFDGVLRRGKYAFWSVLERHEYQLVDISTPEVAEDVPQYIFAKLPTTVYTKVEVAQYQKARLYFDQKLIRILDAGTYYFWKNNIRVDVNLVDTRLTRMEITGQEIMTQDKVGLRINFVCNYRITDYVKILTEIDDYAGQMHVAAQLALRDFVGKQKLDDILANKDELSRYAFERLKAKENEFFVEIIDAGVKDIILPGEIRDIMNTVLIAEKRAQANVITRREEVASTRSLLNTAKLMEENPTLYRLKELEHIERICENVGNINLNGNGDVLSQLMGLMHPGTAS</sequence>
<evidence type="ECO:0000313" key="4">
    <source>
        <dbReference type="Proteomes" id="UP000032483"/>
    </source>
</evidence>
<dbReference type="GO" id="GO:0005886">
    <property type="term" value="C:plasma membrane"/>
    <property type="evidence" value="ECO:0007669"/>
    <property type="project" value="InterPro"/>
</dbReference>
<dbReference type="CDD" id="cd13438">
    <property type="entry name" value="SPFH_eoslipins_u2"/>
    <property type="match status" value="1"/>
</dbReference>
<dbReference type="SUPFAM" id="SSF117892">
    <property type="entry name" value="Band 7/SPFH domain"/>
    <property type="match status" value="1"/>
</dbReference>
<comment type="caution">
    <text evidence="3">The sequence shown here is derived from an EMBL/GenBank/DDBJ whole genome shotgun (WGS) entry which is preliminary data.</text>
</comment>
<organism evidence="3 4">
    <name type="scientific">Ruthenibacterium lactatiformans</name>
    <dbReference type="NCBI Taxonomy" id="1550024"/>
    <lineage>
        <taxon>Bacteria</taxon>
        <taxon>Bacillati</taxon>
        <taxon>Bacillota</taxon>
        <taxon>Clostridia</taxon>
        <taxon>Eubacteriales</taxon>
        <taxon>Oscillospiraceae</taxon>
        <taxon>Ruthenibacterium</taxon>
    </lineage>
</organism>
<gene>
    <name evidence="3" type="ORF">TQ39_03785</name>
</gene>
<dbReference type="PANTHER" id="PTHR10264:SF83">
    <property type="entry name" value="BLL5629 PROTEIN"/>
    <property type="match status" value="1"/>
</dbReference>